<comment type="caution">
    <text evidence="1">The sequence shown here is derived from an EMBL/GenBank/DDBJ whole genome shotgun (WGS) entry which is preliminary data.</text>
</comment>
<protein>
    <submittedName>
        <fullName evidence="1">Uncharacterized protein</fullName>
    </submittedName>
</protein>
<dbReference type="EMBL" id="CAJNRG010005917">
    <property type="protein sequence ID" value="CAF2081186.1"/>
    <property type="molecule type" value="Genomic_DNA"/>
</dbReference>
<evidence type="ECO:0000313" key="1">
    <source>
        <dbReference type="EMBL" id="CAF2081186.1"/>
    </source>
</evidence>
<evidence type="ECO:0000313" key="2">
    <source>
        <dbReference type="Proteomes" id="UP000663887"/>
    </source>
</evidence>
<accession>A0A816S632</accession>
<sequence>MDVSGEHEALQGDLNNWKPVDSSSNASTVDIILNQSNSWTLTRFACYQTKVNTLGYYTDLSGGGAGAYIDCQIATTSCTGTGFSPIGSAWAGEIKMSSGVGANFWSVVALIDPTQKYPINTSPGMFATKMKKEINYYSPFLHHVSVTGSLPLIRVIEGQVAVIQIPAADWDRTADARCRWVSSTGAAGDECDDICNNLPSAVLSLSLIFTTVNRFSLFDSECTITWTAVRRPVDGALTTGTYLVAIMVEDFVNTASMTPMSPVPLQMLIYTYQPASGSCSTKSEVTGDRPNRLPSIAAVSGTANQWCITLTWTPTTDQIGSQVSYASALFRACMFYCMFITATSSVYRLSRNGTYIQIYNKANPSTPEWQVDCGYSSDCICTGQTVLFYVRNANGTPGAYYYILFSSGAASGNIFCSLESDPITDNLLITKKKYTIECFISLIIGTSYWNFNIWNPAVSSTQTTTTTPPTTGTITT</sequence>
<organism evidence="1 2">
    <name type="scientific">Rotaria magnacalcarata</name>
    <dbReference type="NCBI Taxonomy" id="392030"/>
    <lineage>
        <taxon>Eukaryota</taxon>
        <taxon>Metazoa</taxon>
        <taxon>Spiralia</taxon>
        <taxon>Gnathifera</taxon>
        <taxon>Rotifera</taxon>
        <taxon>Eurotatoria</taxon>
        <taxon>Bdelloidea</taxon>
        <taxon>Philodinida</taxon>
        <taxon>Philodinidae</taxon>
        <taxon>Rotaria</taxon>
    </lineage>
</organism>
<name>A0A816S632_9BILA</name>
<reference evidence="1" key="1">
    <citation type="submission" date="2021-02" db="EMBL/GenBank/DDBJ databases">
        <authorList>
            <person name="Nowell W R."/>
        </authorList>
    </citation>
    <scope>NUCLEOTIDE SEQUENCE</scope>
</reference>
<proteinExistence type="predicted"/>
<dbReference type="AlphaFoldDB" id="A0A816S632"/>
<gene>
    <name evidence="1" type="ORF">XDN619_LOCUS14780</name>
</gene>
<dbReference type="Proteomes" id="UP000663887">
    <property type="component" value="Unassembled WGS sequence"/>
</dbReference>